<dbReference type="GO" id="GO:0016787">
    <property type="term" value="F:hydrolase activity"/>
    <property type="evidence" value="ECO:0007669"/>
    <property type="project" value="UniProtKB-KW"/>
</dbReference>
<organism evidence="6">
    <name type="scientific">Leptocylindrus danicus</name>
    <dbReference type="NCBI Taxonomy" id="163516"/>
    <lineage>
        <taxon>Eukaryota</taxon>
        <taxon>Sar</taxon>
        <taxon>Stramenopiles</taxon>
        <taxon>Ochrophyta</taxon>
        <taxon>Bacillariophyta</taxon>
        <taxon>Coscinodiscophyceae</taxon>
        <taxon>Chaetocerotophycidae</taxon>
        <taxon>Leptocylindrales</taxon>
        <taxon>Leptocylindraceae</taxon>
        <taxon>Leptocylindrus</taxon>
    </lineage>
</organism>
<evidence type="ECO:0000256" key="4">
    <source>
        <dbReference type="SAM" id="SignalP"/>
    </source>
</evidence>
<dbReference type="AlphaFoldDB" id="A0A7S2KG16"/>
<comment type="similarity">
    <text evidence="1">Belongs to the peptidase M20 family.</text>
</comment>
<protein>
    <recommendedName>
        <fullName evidence="5">Peptidase M20 dimerisation domain-containing protein</fullName>
    </recommendedName>
</protein>
<proteinExistence type="inferred from homology"/>
<feature type="domain" description="Peptidase M20 dimerisation" evidence="5">
    <location>
        <begin position="291"/>
        <end position="385"/>
    </location>
</feature>
<dbReference type="Pfam" id="PF07687">
    <property type="entry name" value="M20_dimer"/>
    <property type="match status" value="1"/>
</dbReference>
<name>A0A7S2KG16_9STRA</name>
<dbReference type="PANTHER" id="PTHR11014:SF63">
    <property type="entry name" value="METALLOPEPTIDASE, PUTATIVE (AFU_ORTHOLOGUE AFUA_6G09600)-RELATED"/>
    <property type="match status" value="1"/>
</dbReference>
<dbReference type="Gene3D" id="3.40.630.10">
    <property type="entry name" value="Zn peptidases"/>
    <property type="match status" value="1"/>
</dbReference>
<keyword evidence="4" id="KW-0732">Signal</keyword>
<dbReference type="Pfam" id="PF01546">
    <property type="entry name" value="Peptidase_M20"/>
    <property type="match status" value="1"/>
</dbReference>
<dbReference type="FunFam" id="3.30.70.360:FF:000001">
    <property type="entry name" value="N-acetyldiaminopimelate deacetylase"/>
    <property type="match status" value="1"/>
</dbReference>
<dbReference type="InterPro" id="IPR036264">
    <property type="entry name" value="Bact_exopeptidase_dim_dom"/>
</dbReference>
<accession>A0A7S2KG16</accession>
<evidence type="ECO:0000313" key="6">
    <source>
        <dbReference type="EMBL" id="CAD9575265.1"/>
    </source>
</evidence>
<dbReference type="Gene3D" id="3.30.70.360">
    <property type="match status" value="1"/>
</dbReference>
<dbReference type="SUPFAM" id="SSF55031">
    <property type="entry name" value="Bacterial exopeptidase dimerisation domain"/>
    <property type="match status" value="1"/>
</dbReference>
<dbReference type="NCBIfam" id="TIGR01891">
    <property type="entry name" value="amidohydrolases"/>
    <property type="match status" value="1"/>
</dbReference>
<evidence type="ECO:0000256" key="1">
    <source>
        <dbReference type="ARBA" id="ARBA00006153"/>
    </source>
</evidence>
<evidence type="ECO:0000259" key="5">
    <source>
        <dbReference type="Pfam" id="PF07687"/>
    </source>
</evidence>
<gene>
    <name evidence="6" type="ORF">LDAN0321_LOCUS8774</name>
</gene>
<dbReference type="InterPro" id="IPR002933">
    <property type="entry name" value="Peptidase_M20"/>
</dbReference>
<dbReference type="PANTHER" id="PTHR11014">
    <property type="entry name" value="PEPTIDASE M20 FAMILY MEMBER"/>
    <property type="match status" value="1"/>
</dbReference>
<feature type="chain" id="PRO_5030895135" description="Peptidase M20 dimerisation domain-containing protein" evidence="4">
    <location>
        <begin position="21"/>
        <end position="507"/>
    </location>
</feature>
<dbReference type="EMBL" id="HBGY01013604">
    <property type="protein sequence ID" value="CAD9575265.1"/>
    <property type="molecule type" value="Transcribed_RNA"/>
</dbReference>
<evidence type="ECO:0000256" key="3">
    <source>
        <dbReference type="SAM" id="MobiDB-lite"/>
    </source>
</evidence>
<feature type="region of interest" description="Disordered" evidence="3">
    <location>
        <begin position="19"/>
        <end position="54"/>
    </location>
</feature>
<evidence type="ECO:0000256" key="2">
    <source>
        <dbReference type="ARBA" id="ARBA00022801"/>
    </source>
</evidence>
<keyword evidence="2" id="KW-0378">Hydrolase</keyword>
<dbReference type="SUPFAM" id="SSF53187">
    <property type="entry name" value="Zn-dependent exopeptidases"/>
    <property type="match status" value="1"/>
</dbReference>
<dbReference type="InterPro" id="IPR017439">
    <property type="entry name" value="Amidohydrolase"/>
</dbReference>
<sequence length="507" mass="54540">MILHRTVTLLTLTLLPQTSGLPWRNRKTTAEGGEGEEEPMHALRESNNSSDDDDACNANNVDVDVRMTNSTTNTNTLSTTTTEQQQQQQILADELLQTSFHTKTRRKLHAVPELMYNEAETSKIIRETLDEYNITYTTNWGVNIYPEDYPAGHTGGYGLVADIGTGHPPCVLLRADMDALPILEETEFFLNGEDLKSQNDGKMHACGHDGHTTMLLGAAVVLKQLDEMKLINGTIRLMFQPAEEGGAGGKRMREEGVLDLYPPVQHAYGMHLWPTLPTGTIAGRPGAILAGADSFEITLSGVGGHAAMPHLTVDPVLAASSIVTSLQSIVSRNISPLDSGVVSVTVVQAGEAFNVIPDKAVLKGTIRALSTEALVELRSKVESLTKGIGEAHGCSVSITFWKDFYPPTVNDAELWDFASGVAASVSVDGMVRDVPPTMGAEDFSFIAEAVPSTFFLVGQGSASSPHPPSSYGLHHPHFAIDEDVLPIGSQLHVELALKTLEKLNAAA</sequence>
<feature type="signal peptide" evidence="4">
    <location>
        <begin position="1"/>
        <end position="20"/>
    </location>
</feature>
<dbReference type="InterPro" id="IPR011650">
    <property type="entry name" value="Peptidase_M20_dimer"/>
</dbReference>
<reference evidence="6" key="1">
    <citation type="submission" date="2021-01" db="EMBL/GenBank/DDBJ databases">
        <authorList>
            <person name="Corre E."/>
            <person name="Pelletier E."/>
            <person name="Niang G."/>
            <person name="Scheremetjew M."/>
            <person name="Finn R."/>
            <person name="Kale V."/>
            <person name="Holt S."/>
            <person name="Cochrane G."/>
            <person name="Meng A."/>
            <person name="Brown T."/>
            <person name="Cohen L."/>
        </authorList>
    </citation>
    <scope>NUCLEOTIDE SEQUENCE</scope>
    <source>
        <strain evidence="6">B650</strain>
    </source>
</reference>